<dbReference type="RefSeq" id="WP_377170406.1">
    <property type="nucleotide sequence ID" value="NZ_JBHSMQ010000009.1"/>
</dbReference>
<feature type="chain" id="PRO_5046871676" evidence="1">
    <location>
        <begin position="22"/>
        <end position="398"/>
    </location>
</feature>
<dbReference type="Gene3D" id="3.40.50.1110">
    <property type="entry name" value="SGNH hydrolase"/>
    <property type="match status" value="1"/>
</dbReference>
<accession>A0ABW0KUW0</accession>
<feature type="signal peptide" evidence="1">
    <location>
        <begin position="1"/>
        <end position="21"/>
    </location>
</feature>
<protein>
    <submittedName>
        <fullName evidence="3">SGNH/GDSL hydrolase family protein</fullName>
    </submittedName>
</protein>
<dbReference type="InterPro" id="IPR051532">
    <property type="entry name" value="Ester_Hydrolysis_Enzymes"/>
</dbReference>
<sequence length="398" mass="42413">MKHHFILAAALLLSPLAALHAANPVTVSVDSPAVVFSPGNWTGDAGRGGKVFRQSWNAGAYFRVTWETTNAKPTARLLLDTSTFPPGFNGPQIAYCIDGVWKSKIPCANEIVIEDLQRAGPHELCVVLQSSQQKERWGSPGKSGLNVLRVTGLQLDAESRPVPAAPAAKWAMIIGDSITEGIGATELSPYSQLLGQALQTQGYEYCINACGWSGWINPGDNPPGDVPGYYVIRNSTHGTGGQYDDAASRWNKIDGNRHSLLDSQGHLSADGQPGHEPALILINYGTNDALHKSNPSDTQASIIQALAALRRSAPEAQIILLIPFGQYYAKELKHAVAAHRQTHPAEKKLALIDLGPGVARSLAVKNGVLGGLHPNDRGHAVFAAKIIPQVLGILNGGR</sequence>
<dbReference type="InterPro" id="IPR013830">
    <property type="entry name" value="SGNH_hydro"/>
</dbReference>
<evidence type="ECO:0000259" key="2">
    <source>
        <dbReference type="Pfam" id="PF13472"/>
    </source>
</evidence>
<dbReference type="Pfam" id="PF13472">
    <property type="entry name" value="Lipase_GDSL_2"/>
    <property type="match status" value="1"/>
</dbReference>
<proteinExistence type="predicted"/>
<dbReference type="SUPFAM" id="SSF52266">
    <property type="entry name" value="SGNH hydrolase"/>
    <property type="match status" value="1"/>
</dbReference>
<gene>
    <name evidence="3" type="ORF">ACFQDI_20595</name>
</gene>
<dbReference type="GO" id="GO:0016787">
    <property type="term" value="F:hydrolase activity"/>
    <property type="evidence" value="ECO:0007669"/>
    <property type="project" value="UniProtKB-KW"/>
</dbReference>
<dbReference type="PANTHER" id="PTHR30383">
    <property type="entry name" value="THIOESTERASE 1/PROTEASE 1/LYSOPHOSPHOLIPASE L1"/>
    <property type="match status" value="1"/>
</dbReference>
<dbReference type="EMBL" id="JBHSMQ010000009">
    <property type="protein sequence ID" value="MFC5457280.1"/>
    <property type="molecule type" value="Genomic_DNA"/>
</dbReference>
<comment type="caution">
    <text evidence="3">The sequence shown here is derived from an EMBL/GenBank/DDBJ whole genome shotgun (WGS) entry which is preliminary data.</text>
</comment>
<evidence type="ECO:0000313" key="3">
    <source>
        <dbReference type="EMBL" id="MFC5457280.1"/>
    </source>
</evidence>
<keyword evidence="3" id="KW-0378">Hydrolase</keyword>
<keyword evidence="1" id="KW-0732">Signal</keyword>
<evidence type="ECO:0000313" key="4">
    <source>
        <dbReference type="Proteomes" id="UP001596052"/>
    </source>
</evidence>
<reference evidence="4" key="1">
    <citation type="journal article" date="2019" name="Int. J. Syst. Evol. Microbiol.">
        <title>The Global Catalogue of Microorganisms (GCM) 10K type strain sequencing project: providing services to taxonomists for standard genome sequencing and annotation.</title>
        <authorList>
            <consortium name="The Broad Institute Genomics Platform"/>
            <consortium name="The Broad Institute Genome Sequencing Center for Infectious Disease"/>
            <person name="Wu L."/>
            <person name="Ma J."/>
        </authorList>
    </citation>
    <scope>NUCLEOTIDE SEQUENCE [LARGE SCALE GENOMIC DNA]</scope>
    <source>
        <strain evidence="4">CGMCC 4.1469</strain>
    </source>
</reference>
<dbReference type="InterPro" id="IPR036514">
    <property type="entry name" value="SGNH_hydro_sf"/>
</dbReference>
<name>A0ABW0KUW0_9BACT</name>
<dbReference type="Proteomes" id="UP001596052">
    <property type="component" value="Unassembled WGS sequence"/>
</dbReference>
<dbReference type="CDD" id="cd00229">
    <property type="entry name" value="SGNH_hydrolase"/>
    <property type="match status" value="1"/>
</dbReference>
<organism evidence="3 4">
    <name type="scientific">Prosthecobacter fluviatilis</name>
    <dbReference type="NCBI Taxonomy" id="445931"/>
    <lineage>
        <taxon>Bacteria</taxon>
        <taxon>Pseudomonadati</taxon>
        <taxon>Verrucomicrobiota</taxon>
        <taxon>Verrucomicrobiia</taxon>
        <taxon>Verrucomicrobiales</taxon>
        <taxon>Verrucomicrobiaceae</taxon>
        <taxon>Prosthecobacter</taxon>
    </lineage>
</organism>
<keyword evidence="4" id="KW-1185">Reference proteome</keyword>
<feature type="domain" description="SGNH hydrolase-type esterase" evidence="2">
    <location>
        <begin position="174"/>
        <end position="381"/>
    </location>
</feature>
<evidence type="ECO:0000256" key="1">
    <source>
        <dbReference type="SAM" id="SignalP"/>
    </source>
</evidence>